<evidence type="ECO:0000256" key="1">
    <source>
        <dbReference type="SAM" id="SignalP"/>
    </source>
</evidence>
<gene>
    <name evidence="3" type="ORF">CYJ79_07305</name>
    <name evidence="2" type="ORF">F1C02_03680</name>
</gene>
<accession>A0A2N5KXM7</accession>
<dbReference type="EMBL" id="VUAO01000007">
    <property type="protein sequence ID" value="KAA8798737.1"/>
    <property type="molecule type" value="Genomic_DNA"/>
</dbReference>
<evidence type="ECO:0000313" key="2">
    <source>
        <dbReference type="EMBL" id="KAA8798737.1"/>
    </source>
</evidence>
<dbReference type="EMBL" id="PKIW01000033">
    <property type="protein sequence ID" value="PLT10996.1"/>
    <property type="molecule type" value="Genomic_DNA"/>
</dbReference>
<protein>
    <submittedName>
        <fullName evidence="3">Uncharacterized protein</fullName>
    </submittedName>
</protein>
<evidence type="ECO:0000313" key="5">
    <source>
        <dbReference type="Proteomes" id="UP000322051"/>
    </source>
</evidence>
<name>A0A2N5KXM7_9LACO</name>
<comment type="caution">
    <text evidence="3">The sequence shown here is derived from an EMBL/GenBank/DDBJ whole genome shotgun (WGS) entry which is preliminary data.</text>
</comment>
<reference evidence="2 5" key="2">
    <citation type="submission" date="2019-09" db="EMBL/GenBank/DDBJ databases">
        <title>Comparative analysis of L. crispatus genomes revealed niche specific adaptation to different host and body sites.</title>
        <authorList>
            <person name="Pan M."/>
            <person name="Hidalgo-Cantabrana C."/>
            <person name="Barrangou R."/>
        </authorList>
    </citation>
    <scope>NUCLEOTIDE SEQUENCE [LARGE SCALE GENOMIC DNA]</scope>
    <source>
        <strain evidence="2 5">NCK973</strain>
    </source>
</reference>
<keyword evidence="1" id="KW-0732">Signal</keyword>
<organism evidence="3 4">
    <name type="scientific">Lactobacillus crispatus</name>
    <dbReference type="NCBI Taxonomy" id="47770"/>
    <lineage>
        <taxon>Bacteria</taxon>
        <taxon>Bacillati</taxon>
        <taxon>Bacillota</taxon>
        <taxon>Bacilli</taxon>
        <taxon>Lactobacillales</taxon>
        <taxon>Lactobacillaceae</taxon>
        <taxon>Lactobacillus</taxon>
    </lineage>
</organism>
<dbReference type="RefSeq" id="WP_013086767.1">
    <property type="nucleotide sequence ID" value="NZ_CABMHY010000036.1"/>
</dbReference>
<reference evidence="3 4" key="1">
    <citation type="submission" date="2017-12" db="EMBL/GenBank/DDBJ databases">
        <title>Phylogenetic diversity of female urinary microbiome.</title>
        <authorList>
            <person name="Thomas-White K."/>
            <person name="Wolfe A.J."/>
        </authorList>
    </citation>
    <scope>NUCLEOTIDE SEQUENCE [LARGE SCALE GENOMIC DNA]</scope>
    <source>
        <strain evidence="3 4">UMB0085</strain>
    </source>
</reference>
<feature type="signal peptide" evidence="1">
    <location>
        <begin position="1"/>
        <end position="29"/>
    </location>
</feature>
<dbReference type="AlphaFoldDB" id="A0A2N5KXM7"/>
<evidence type="ECO:0000313" key="3">
    <source>
        <dbReference type="EMBL" id="PLT10996.1"/>
    </source>
</evidence>
<sequence length="95" mass="10476">MKLKNFLIGLLMLAGVVVMFVAMPKQANAAADGNAVKQYATTVVGESNVQLGKYVVESSESANSPFVNFIGFDSEPLWQVYKKSIRKHHRNHHGN</sequence>
<evidence type="ECO:0000313" key="4">
    <source>
        <dbReference type="Proteomes" id="UP000235119"/>
    </source>
</evidence>
<dbReference type="Proteomes" id="UP000235119">
    <property type="component" value="Unassembled WGS sequence"/>
</dbReference>
<dbReference type="Proteomes" id="UP000322051">
    <property type="component" value="Unassembled WGS sequence"/>
</dbReference>
<feature type="chain" id="PRO_5044069643" evidence="1">
    <location>
        <begin position="30"/>
        <end position="95"/>
    </location>
</feature>
<proteinExistence type="predicted"/>